<comment type="subcellular location">
    <subcellularLocation>
        <location evidence="9">Cell membrane</location>
        <topology evidence="9">Multi-pass membrane protein</topology>
    </subcellularLocation>
</comment>
<dbReference type="NCBIfam" id="TIGR00077">
    <property type="entry name" value="lspA"/>
    <property type="match status" value="1"/>
</dbReference>
<comment type="function">
    <text evidence="9">This protein specifically catalyzes the removal of signal peptides from prolipoproteins.</text>
</comment>
<evidence type="ECO:0000256" key="1">
    <source>
        <dbReference type="ARBA" id="ARBA00006139"/>
    </source>
</evidence>
<dbReference type="EC" id="3.4.23.36" evidence="9"/>
<evidence type="ECO:0000256" key="6">
    <source>
        <dbReference type="ARBA" id="ARBA00022801"/>
    </source>
</evidence>
<proteinExistence type="inferred from homology"/>
<dbReference type="Proteomes" id="UP000474024">
    <property type="component" value="Unassembled WGS sequence"/>
</dbReference>
<evidence type="ECO:0000256" key="5">
    <source>
        <dbReference type="ARBA" id="ARBA00022750"/>
    </source>
</evidence>
<dbReference type="Pfam" id="PF01252">
    <property type="entry name" value="Peptidase_A8"/>
    <property type="match status" value="1"/>
</dbReference>
<dbReference type="RefSeq" id="WP_154429397.1">
    <property type="nucleotide sequence ID" value="NZ_VUNI01000006.1"/>
</dbReference>
<dbReference type="PANTHER" id="PTHR33695:SF1">
    <property type="entry name" value="LIPOPROTEIN SIGNAL PEPTIDASE"/>
    <property type="match status" value="1"/>
</dbReference>
<keyword evidence="2 9" id="KW-1003">Cell membrane</keyword>
<evidence type="ECO:0000313" key="11">
    <source>
        <dbReference type="EMBL" id="MST74427.1"/>
    </source>
</evidence>
<feature type="transmembrane region" description="Helical" evidence="9">
    <location>
        <begin position="129"/>
        <end position="149"/>
    </location>
</feature>
<dbReference type="GO" id="GO:0006508">
    <property type="term" value="P:proteolysis"/>
    <property type="evidence" value="ECO:0007669"/>
    <property type="project" value="UniProtKB-KW"/>
</dbReference>
<feature type="transmembrane region" description="Helical" evidence="9">
    <location>
        <begin position="63"/>
        <end position="80"/>
    </location>
</feature>
<accession>A0A6L5YQH0</accession>
<evidence type="ECO:0000256" key="8">
    <source>
        <dbReference type="ARBA" id="ARBA00023136"/>
    </source>
</evidence>
<comment type="pathway">
    <text evidence="9">Protein modification; lipoprotein biosynthesis (signal peptide cleavage).</text>
</comment>
<keyword evidence="8 9" id="KW-0472">Membrane</keyword>
<dbReference type="GO" id="GO:0004190">
    <property type="term" value="F:aspartic-type endopeptidase activity"/>
    <property type="evidence" value="ECO:0007669"/>
    <property type="project" value="UniProtKB-UniRule"/>
</dbReference>
<comment type="similarity">
    <text evidence="1 9 10">Belongs to the peptidase A8 family.</text>
</comment>
<evidence type="ECO:0000313" key="12">
    <source>
        <dbReference type="Proteomes" id="UP000474024"/>
    </source>
</evidence>
<comment type="caution">
    <text evidence="9">Lacks conserved residue(s) required for the propagation of feature annotation.</text>
</comment>
<keyword evidence="12" id="KW-1185">Reference proteome</keyword>
<evidence type="ECO:0000256" key="9">
    <source>
        <dbReference type="HAMAP-Rule" id="MF_00161"/>
    </source>
</evidence>
<keyword evidence="3 9" id="KW-0645">Protease</keyword>
<dbReference type="PRINTS" id="PR00781">
    <property type="entry name" value="LIPOSIGPTASE"/>
</dbReference>
<dbReference type="EMBL" id="VUNI01000006">
    <property type="protein sequence ID" value="MST74427.1"/>
    <property type="molecule type" value="Genomic_DNA"/>
</dbReference>
<keyword evidence="4 9" id="KW-0812">Transmembrane</keyword>
<dbReference type="AlphaFoldDB" id="A0A6L5YQH0"/>
<keyword evidence="6 9" id="KW-0378">Hydrolase</keyword>
<evidence type="ECO:0000256" key="10">
    <source>
        <dbReference type="RuleBase" id="RU004181"/>
    </source>
</evidence>
<name>A0A6L5YQH0_9FIRM</name>
<comment type="caution">
    <text evidence="11">The sequence shown here is derived from an EMBL/GenBank/DDBJ whole genome shotgun (WGS) entry which is preliminary data.</text>
</comment>
<evidence type="ECO:0000256" key="7">
    <source>
        <dbReference type="ARBA" id="ARBA00022989"/>
    </source>
</evidence>
<evidence type="ECO:0000256" key="4">
    <source>
        <dbReference type="ARBA" id="ARBA00022692"/>
    </source>
</evidence>
<gene>
    <name evidence="9 11" type="primary">lspA</name>
    <name evidence="11" type="ORF">FYJ75_05165</name>
</gene>
<dbReference type="GO" id="GO:0005886">
    <property type="term" value="C:plasma membrane"/>
    <property type="evidence" value="ECO:0007669"/>
    <property type="project" value="UniProtKB-SubCell"/>
</dbReference>
<evidence type="ECO:0000256" key="3">
    <source>
        <dbReference type="ARBA" id="ARBA00022670"/>
    </source>
</evidence>
<dbReference type="PANTHER" id="PTHR33695">
    <property type="entry name" value="LIPOPROTEIN SIGNAL PEPTIDASE"/>
    <property type="match status" value="1"/>
</dbReference>
<dbReference type="HAMAP" id="MF_00161">
    <property type="entry name" value="LspA"/>
    <property type="match status" value="1"/>
</dbReference>
<evidence type="ECO:0000256" key="2">
    <source>
        <dbReference type="ARBA" id="ARBA00022475"/>
    </source>
</evidence>
<protein>
    <recommendedName>
        <fullName evidence="9">Lipoprotein signal peptidase</fullName>
        <ecNumber evidence="9">3.4.23.36</ecNumber>
    </recommendedName>
    <alternativeName>
        <fullName evidence="9">Prolipoprotein signal peptidase</fullName>
    </alternativeName>
    <alternativeName>
        <fullName evidence="9">Signal peptidase II</fullName>
        <shortName evidence="9">SPase II</shortName>
    </alternativeName>
</protein>
<comment type="catalytic activity">
    <reaction evidence="9">
        <text>Release of signal peptides from bacterial membrane prolipoproteins. Hydrolyzes -Xaa-Yaa-Zaa-|-(S,diacylglyceryl)Cys-, in which Xaa is hydrophobic (preferably Leu), and Yaa (Ala or Ser) and Zaa (Gly or Ala) have small, neutral side chains.</text>
        <dbReference type="EC" id="3.4.23.36"/>
    </reaction>
</comment>
<dbReference type="InterPro" id="IPR001872">
    <property type="entry name" value="Peptidase_A8"/>
</dbReference>
<keyword evidence="5 9" id="KW-0064">Aspartyl protease</keyword>
<feature type="active site" evidence="9">
    <location>
        <position position="115"/>
    </location>
</feature>
<feature type="active site" evidence="9">
    <location>
        <position position="135"/>
    </location>
</feature>
<organism evidence="11 12">
    <name type="scientific">Roseburia porci</name>
    <dbReference type="NCBI Taxonomy" id="2605790"/>
    <lineage>
        <taxon>Bacteria</taxon>
        <taxon>Bacillati</taxon>
        <taxon>Bacillota</taxon>
        <taxon>Clostridia</taxon>
        <taxon>Lachnospirales</taxon>
        <taxon>Lachnospiraceae</taxon>
        <taxon>Roseburia</taxon>
    </lineage>
</organism>
<keyword evidence="7 9" id="KW-1133">Transmembrane helix</keyword>
<sequence length="151" mass="17653">MIFIFLAIALFGLDCGVKYYVDKTYPLDEVHPILNGHIMIQKFYNNGAAYGFMQKHPHEMRQLHRLAVLLLLILFGWFLVRNHPKDRMTTTGLALFAAGGLNNLFDRERKGHVVDYFWFPHRKKKKRRIIYNLSDLFIFLGAILTTLGARK</sequence>
<reference evidence="11 12" key="1">
    <citation type="submission" date="2019-08" db="EMBL/GenBank/DDBJ databases">
        <title>In-depth cultivation of the pig gut microbiome towards novel bacterial diversity and tailored functional studies.</title>
        <authorList>
            <person name="Wylensek D."/>
            <person name="Hitch T.C.A."/>
            <person name="Clavel T."/>
        </authorList>
    </citation>
    <scope>NUCLEOTIDE SEQUENCE [LARGE SCALE GENOMIC DNA]</scope>
    <source>
        <strain evidence="11 12">MUC/MUC-530-WT-4D</strain>
    </source>
</reference>